<dbReference type="EMBL" id="HBHQ01015349">
    <property type="protein sequence ID" value="CAD9818414.1"/>
    <property type="molecule type" value="Transcribed_RNA"/>
</dbReference>
<dbReference type="AlphaFoldDB" id="A0A7S2UGD2"/>
<evidence type="ECO:0000313" key="2">
    <source>
        <dbReference type="EMBL" id="CAD9818414.1"/>
    </source>
</evidence>
<feature type="region of interest" description="Disordered" evidence="1">
    <location>
        <begin position="331"/>
        <end position="359"/>
    </location>
</feature>
<dbReference type="PANTHER" id="PTHR34131">
    <property type="entry name" value="(RAP ANNOTATION RELEASE2) GALACTOSE-BINDING LIKE DOMAIN CONTAINING PROTEIN"/>
    <property type="match status" value="1"/>
</dbReference>
<feature type="region of interest" description="Disordered" evidence="1">
    <location>
        <begin position="405"/>
        <end position="427"/>
    </location>
</feature>
<reference evidence="2" key="1">
    <citation type="submission" date="2021-01" db="EMBL/GenBank/DDBJ databases">
        <authorList>
            <person name="Corre E."/>
            <person name="Pelletier E."/>
            <person name="Niang G."/>
            <person name="Scheremetjew M."/>
            <person name="Finn R."/>
            <person name="Kale V."/>
            <person name="Holt S."/>
            <person name="Cochrane G."/>
            <person name="Meng A."/>
            <person name="Brown T."/>
            <person name="Cohen L."/>
        </authorList>
    </citation>
    <scope>NUCLEOTIDE SEQUENCE</scope>
    <source>
        <strain evidence="2">CCMP2084</strain>
    </source>
</reference>
<gene>
    <name evidence="2" type="ORF">ASEP1449_LOCUS10246</name>
</gene>
<feature type="compositionally biased region" description="Basic residues" evidence="1">
    <location>
        <begin position="95"/>
        <end position="109"/>
    </location>
</feature>
<dbReference type="PANTHER" id="PTHR34131:SF3">
    <property type="entry name" value="(RAP ANNOTATION RELEASE2) GALACTOSE-BINDING LIKE DOMAIN CONTAINING PROTEIN"/>
    <property type="match status" value="1"/>
</dbReference>
<feature type="compositionally biased region" description="Basic and acidic residues" evidence="1">
    <location>
        <begin position="139"/>
        <end position="153"/>
    </location>
</feature>
<protein>
    <submittedName>
        <fullName evidence="2">Uncharacterized protein</fullName>
    </submittedName>
</protein>
<proteinExistence type="predicted"/>
<feature type="region of interest" description="Disordered" evidence="1">
    <location>
        <begin position="79"/>
        <end position="172"/>
    </location>
</feature>
<organism evidence="2">
    <name type="scientific">Attheya septentrionalis</name>
    <dbReference type="NCBI Taxonomy" id="420275"/>
    <lineage>
        <taxon>Eukaryota</taxon>
        <taxon>Sar</taxon>
        <taxon>Stramenopiles</taxon>
        <taxon>Ochrophyta</taxon>
        <taxon>Bacillariophyta</taxon>
        <taxon>Coscinodiscophyceae</taxon>
        <taxon>Chaetocerotophycidae</taxon>
        <taxon>Chaetocerotales</taxon>
        <taxon>Attheyaceae</taxon>
        <taxon>Attheya</taxon>
    </lineage>
</organism>
<name>A0A7S2UGD2_9STRA</name>
<accession>A0A7S2UGD2</accession>
<sequence length="574" mass="64532">MLFSANNEWFRRSEARVICVLLFLSILSIIQNGVVGLVTPVSLGSSSRRQRLSLFFERSSSNRQQDRWNISALPMAAVREKSVSEPTEATGTQRRQQRQQRRNQSRRRHTNEPSQQNQQLPEREALPRRKLGSRFGLRRGNDSQQRMDKERSRKNQSGTGYQTTGENLSRNVSLQSSKAISIARHNQLDQDETAALNQLAFAKRILEQKQQRESETEDGKRIRFSASHKSTRSLTGTISTLASSLLGDYMNQPVEQYAVKSFHDDDDAEGNSSTAARRRWQVRRLSQEESNVPLSQWKDNVFRLAIPLLPLIGIELTPVIDVEVIPPANPSNDDIAGMGISGTESTDDDTEEPSNNMGIGKGIQRVFQRNRGGGEHPSVDERPPLEELDMTIQIRSLRVSLLSTEDEVKDHMSTRLRPPPPEAPPRQLSVEHRKMGNEAIGLASKLEQWLRPHLSFDASITWQDGTESLADGDKNNSDSDVTATGGDRGRFWRRRTGTCPTIQVESTVSTSLTIPPLPIPLPPSLVLNRIGSTLTKRALDIALPRFLVQLEKDFERWSHVNNTVSDPKPLPPTD</sequence>
<feature type="compositionally biased region" description="Polar residues" evidence="1">
    <location>
        <begin position="155"/>
        <end position="172"/>
    </location>
</feature>
<evidence type="ECO:0000256" key="1">
    <source>
        <dbReference type="SAM" id="MobiDB-lite"/>
    </source>
</evidence>
<feature type="region of interest" description="Disordered" evidence="1">
    <location>
        <begin position="467"/>
        <end position="490"/>
    </location>
</feature>